<reference evidence="1" key="1">
    <citation type="submission" date="2023-03" db="EMBL/GenBank/DDBJ databases">
        <title>Chitinimonas shenzhenensis gen. nov., sp. nov., a novel member of family Burkholderiaceae isolated from activated sludge collected in Shen Zhen, China.</title>
        <authorList>
            <person name="Wang X."/>
        </authorList>
    </citation>
    <scope>NUCLEOTIDE SEQUENCE</scope>
    <source>
        <strain evidence="1">DQS-5</strain>
    </source>
</reference>
<protein>
    <submittedName>
        <fullName evidence="1">Uncharacterized protein</fullName>
    </submittedName>
</protein>
<accession>A0ABT7DZC6</accession>
<evidence type="ECO:0000313" key="2">
    <source>
        <dbReference type="Proteomes" id="UP001172778"/>
    </source>
</evidence>
<evidence type="ECO:0000313" key="1">
    <source>
        <dbReference type="EMBL" id="MDK2125184.1"/>
    </source>
</evidence>
<dbReference type="EMBL" id="JARRAF010000016">
    <property type="protein sequence ID" value="MDK2125184.1"/>
    <property type="molecule type" value="Genomic_DNA"/>
</dbReference>
<keyword evidence="2" id="KW-1185">Reference proteome</keyword>
<name>A0ABT7DZC6_9NEIS</name>
<comment type="caution">
    <text evidence="1">The sequence shown here is derived from an EMBL/GenBank/DDBJ whole genome shotgun (WGS) entry which is preliminary data.</text>
</comment>
<dbReference type="RefSeq" id="WP_284101496.1">
    <property type="nucleotide sequence ID" value="NZ_JARRAF010000016.1"/>
</dbReference>
<dbReference type="Proteomes" id="UP001172778">
    <property type="component" value="Unassembled WGS sequence"/>
</dbReference>
<sequence>MDIGGINSCRFVDADLPDQGCPQSAEDRSPFTSRHGMTNAKIHAAAKFLSQKKIAGQA</sequence>
<gene>
    <name evidence="1" type="ORF">PZA18_14100</name>
</gene>
<proteinExistence type="predicted"/>
<organism evidence="1 2">
    <name type="scientific">Parachitinimonas caeni</name>
    <dbReference type="NCBI Taxonomy" id="3031301"/>
    <lineage>
        <taxon>Bacteria</taxon>
        <taxon>Pseudomonadati</taxon>
        <taxon>Pseudomonadota</taxon>
        <taxon>Betaproteobacteria</taxon>
        <taxon>Neisseriales</taxon>
        <taxon>Chitinibacteraceae</taxon>
        <taxon>Parachitinimonas</taxon>
    </lineage>
</organism>